<dbReference type="EMBL" id="MVGJ01000857">
    <property type="protein sequence ID" value="OOL67777.1"/>
    <property type="molecule type" value="Genomic_DNA"/>
</dbReference>
<keyword evidence="1" id="KW-1133">Transmembrane helix</keyword>
<dbReference type="InterPro" id="IPR018480">
    <property type="entry name" value="PNAcMuramoyl-5peptid_Trfase_CS"/>
</dbReference>
<keyword evidence="2" id="KW-0808">Transferase</keyword>
<feature type="non-terminal residue" evidence="2">
    <location>
        <position position="80"/>
    </location>
</feature>
<dbReference type="GO" id="GO:0016740">
    <property type="term" value="F:transferase activity"/>
    <property type="evidence" value="ECO:0007669"/>
    <property type="project" value="UniProtKB-KW"/>
</dbReference>
<comment type="caution">
    <text evidence="2">The sequence shown here is derived from an EMBL/GenBank/DDBJ whole genome shotgun (WGS) entry which is preliminary data.</text>
</comment>
<organism evidence="2 3">
    <name type="scientific">Enterococcus faecium</name>
    <name type="common">Streptococcus faecium</name>
    <dbReference type="NCBI Taxonomy" id="1352"/>
    <lineage>
        <taxon>Bacteria</taxon>
        <taxon>Bacillati</taxon>
        <taxon>Bacillota</taxon>
        <taxon>Bacilli</taxon>
        <taxon>Lactobacillales</taxon>
        <taxon>Enterococcaceae</taxon>
        <taxon>Enterococcus</taxon>
    </lineage>
</organism>
<keyword evidence="1" id="KW-0812">Transmembrane</keyword>
<evidence type="ECO:0000313" key="3">
    <source>
        <dbReference type="Proteomes" id="UP000191171"/>
    </source>
</evidence>
<feature type="transmembrane region" description="Helical" evidence="1">
    <location>
        <begin position="48"/>
        <end position="71"/>
    </location>
</feature>
<dbReference type="PROSITE" id="PS01347">
    <property type="entry name" value="MRAY_1"/>
    <property type="match status" value="1"/>
</dbReference>
<evidence type="ECO:0000313" key="2">
    <source>
        <dbReference type="EMBL" id="OOL67777.1"/>
    </source>
</evidence>
<proteinExistence type="predicted"/>
<dbReference type="AlphaFoldDB" id="A0A1S8JJV8"/>
<evidence type="ECO:0000256" key="1">
    <source>
        <dbReference type="SAM" id="Phobius"/>
    </source>
</evidence>
<protein>
    <submittedName>
        <fullName evidence="2">Phospho-N-acetylmuramoyl-pentapeptide-transferase</fullName>
    </submittedName>
</protein>
<dbReference type="Pfam" id="PF10555">
    <property type="entry name" value="MraY_sig1"/>
    <property type="match status" value="1"/>
</dbReference>
<accession>A0A1S8JJV8</accession>
<sequence length="80" mass="8747">EWTQALIPIVSSCAMTIAAMPLFIGYFQMKKQGQAIREEGPKWHNSKAGTPTMGGLVFLIGSILTGIWVGAWQKQLTPTL</sequence>
<name>A0A1S8JJV8_ENTFC</name>
<keyword evidence="1" id="KW-0472">Membrane</keyword>
<gene>
    <name evidence="2" type="ORF">B1P95_19965</name>
</gene>
<feature type="transmembrane region" description="Helical" evidence="1">
    <location>
        <begin position="6"/>
        <end position="27"/>
    </location>
</feature>
<feature type="non-terminal residue" evidence="2">
    <location>
        <position position="1"/>
    </location>
</feature>
<dbReference type="Proteomes" id="UP000191171">
    <property type="component" value="Unassembled WGS sequence"/>
</dbReference>
<reference evidence="2 3" key="1">
    <citation type="submission" date="2017-02" db="EMBL/GenBank/DDBJ databases">
        <title>Clonality and virulence of isolates of VRE in Hematopoietic Stem Cell Transplanted (HSCT) patients.</title>
        <authorList>
            <person name="Marchi A.P."/>
            <person name="Martins R.C."/>
            <person name="Marie S.K."/>
            <person name="Levin A.S."/>
            <person name="Costa S.F."/>
        </authorList>
    </citation>
    <scope>NUCLEOTIDE SEQUENCE [LARGE SCALE GENOMIC DNA]</scope>
    <source>
        <strain evidence="2 3">LIM1759</strain>
    </source>
</reference>